<feature type="compositionally biased region" description="Pro residues" evidence="1">
    <location>
        <begin position="626"/>
        <end position="635"/>
    </location>
</feature>
<accession>A0A550CAQ2</accession>
<feature type="region of interest" description="Disordered" evidence="1">
    <location>
        <begin position="101"/>
        <end position="152"/>
    </location>
</feature>
<dbReference type="PANTHER" id="PTHR28159">
    <property type="entry name" value="TRAFFICKING PROTEIN PARTICLE COMPLEX II-SPECIFIC SUBUNIT 65"/>
    <property type="match status" value="1"/>
</dbReference>
<evidence type="ECO:0000259" key="2">
    <source>
        <dbReference type="Pfam" id="PF12735"/>
    </source>
</evidence>
<dbReference type="AlphaFoldDB" id="A0A550CAQ2"/>
<sequence>MKMLEELFTGSVLGVIVPDSSIEFPPEEATEEWLTRLRSPAADRDRAFFDEKLDALVTIRVDHPSPDTVPDPEHPPPELLAFLSHVQVALEASYINPIPVYSGPSPPPSQDMVSPRGSLMPPPPRRGAPRHHPSIFPPATPNPTPSAADPDKRYLRSEGTVLLSTIWGQNDDDAFALLWAPDDNAWTALYRVSLTVCIVLAAQLSGSTALSDGVGYLRDRANKVKPLSAYIKSKLAVTPASTAPVTPVSANGTQPAPPDADALNGLAEANLLEGLMADPAFADAHGLALPSTRLGRQTRQSLFSLSAPPPVSPSSALPSPLAASRAAVSTLRKSYRRTLNAVSGFRVRMRTMFVPAMVLPGTEEGAGEEDADRLAAGNDERTVVLCIEVENSGEAGRGVGFAVENVDVRISSASGSLEGQADATAALVGWGDDFFQPDAERGQMFPVKVGENEQWNLIYAVSFLRSPFDDDAPLAGADRRSSMSGLTRAVSINIFGKPYILASTVDTSYPTKTFSSRWNCLLDLTVHPNRLPEPDIRTPLPPINFPPRSRNNSMTNFSVLPEPASPFPGSSPGMLSSKRQSTPHIQSNPAFSPPSVPGPKRHTLPSNLSGRRPLSSLGYRASPLSSTPPPPPLPIGPRHIHPSVAISAQIPLTPTTFDLPPSPMPGRAGGESYFAQAQKRASVASLASPAAIEGIPPPIPPTPAYPPFVSAGDAGGVPFPATPTATTYSSAQTAGALAPSVEIRRERGLSDTPRTPGPMVGGAFPRPSTPVLQQDVPELGPVVVSVGLLRSTGSGKDPAIFPLDSFTLDIFIFNRGEAVRRFDVSCPFFDKTGRRKRRQAGDVGVLPLDNRVRVGPLRPSTCQSVRMDFMAVSAGVHCIDNLTLTDVETGAKVNLRTVLDVVVHEPRA</sequence>
<name>A0A550CAQ2_9AGAR</name>
<dbReference type="GO" id="GO:0006891">
    <property type="term" value="P:intra-Golgi vesicle-mediated transport"/>
    <property type="evidence" value="ECO:0007669"/>
    <property type="project" value="InterPro"/>
</dbReference>
<feature type="compositionally biased region" description="Polar residues" evidence="1">
    <location>
        <begin position="549"/>
        <end position="558"/>
    </location>
</feature>
<dbReference type="STRING" id="97359.A0A550CAQ2"/>
<dbReference type="PANTHER" id="PTHR28159:SF1">
    <property type="entry name" value="TRAFFICKING PROTEIN PARTICLE COMPLEX II-SPECIFIC SUBUNIT 65"/>
    <property type="match status" value="1"/>
</dbReference>
<reference evidence="3 4" key="1">
    <citation type="journal article" date="2019" name="New Phytol.">
        <title>Comparative genomics reveals unique wood-decay strategies and fruiting body development in the Schizophyllaceae.</title>
        <authorList>
            <person name="Almasi E."/>
            <person name="Sahu N."/>
            <person name="Krizsan K."/>
            <person name="Balint B."/>
            <person name="Kovacs G.M."/>
            <person name="Kiss B."/>
            <person name="Cseklye J."/>
            <person name="Drula E."/>
            <person name="Henrissat B."/>
            <person name="Nagy I."/>
            <person name="Chovatia M."/>
            <person name="Adam C."/>
            <person name="LaButti K."/>
            <person name="Lipzen A."/>
            <person name="Riley R."/>
            <person name="Grigoriev I.V."/>
            <person name="Nagy L.G."/>
        </authorList>
    </citation>
    <scope>NUCLEOTIDE SEQUENCE [LARGE SCALE GENOMIC DNA]</scope>
    <source>
        <strain evidence="3 4">NL-1724</strain>
    </source>
</reference>
<dbReference type="GO" id="GO:1990071">
    <property type="term" value="C:TRAPPII protein complex"/>
    <property type="evidence" value="ECO:0007669"/>
    <property type="project" value="InterPro"/>
</dbReference>
<feature type="compositionally biased region" description="Polar residues" evidence="1">
    <location>
        <begin position="573"/>
        <end position="590"/>
    </location>
</feature>
<feature type="domain" description="Trafficking protein particle complex II-specific subunit 65 IgD3" evidence="2">
    <location>
        <begin position="839"/>
        <end position="903"/>
    </location>
</feature>
<keyword evidence="4" id="KW-1185">Reference proteome</keyword>
<evidence type="ECO:0000313" key="4">
    <source>
        <dbReference type="Proteomes" id="UP000320762"/>
    </source>
</evidence>
<proteinExistence type="predicted"/>
<dbReference type="EMBL" id="VDMD01000015">
    <property type="protein sequence ID" value="TRM61887.1"/>
    <property type="molecule type" value="Genomic_DNA"/>
</dbReference>
<organism evidence="3 4">
    <name type="scientific">Schizophyllum amplum</name>
    <dbReference type="NCBI Taxonomy" id="97359"/>
    <lineage>
        <taxon>Eukaryota</taxon>
        <taxon>Fungi</taxon>
        <taxon>Dikarya</taxon>
        <taxon>Basidiomycota</taxon>
        <taxon>Agaricomycotina</taxon>
        <taxon>Agaricomycetes</taxon>
        <taxon>Agaricomycetidae</taxon>
        <taxon>Agaricales</taxon>
        <taxon>Schizophyllaceae</taxon>
        <taxon>Schizophyllum</taxon>
    </lineage>
</organism>
<gene>
    <name evidence="3" type="ORF">BD626DRAFT_570588</name>
</gene>
<dbReference type="GO" id="GO:0005802">
    <property type="term" value="C:trans-Golgi network"/>
    <property type="evidence" value="ECO:0007669"/>
    <property type="project" value="TreeGrafter"/>
</dbReference>
<dbReference type="InterPro" id="IPR055420">
    <property type="entry name" value="IgD3_Trs65"/>
</dbReference>
<comment type="caution">
    <text evidence="3">The sequence shown here is derived from an EMBL/GenBank/DDBJ whole genome shotgun (WGS) entry which is preliminary data.</text>
</comment>
<evidence type="ECO:0000256" key="1">
    <source>
        <dbReference type="SAM" id="MobiDB-lite"/>
    </source>
</evidence>
<evidence type="ECO:0000313" key="3">
    <source>
        <dbReference type="EMBL" id="TRM61887.1"/>
    </source>
</evidence>
<feature type="compositionally biased region" description="Pro residues" evidence="1">
    <location>
        <begin position="135"/>
        <end position="144"/>
    </location>
</feature>
<protein>
    <submittedName>
        <fullName evidence="3">TRAPP trafficking subunit Trs65-domain-containing protein</fullName>
    </submittedName>
</protein>
<dbReference type="OrthoDB" id="24630at2759"/>
<feature type="region of interest" description="Disordered" evidence="1">
    <location>
        <begin position="531"/>
        <end position="640"/>
    </location>
</feature>
<dbReference type="InterPro" id="IPR024662">
    <property type="entry name" value="Trs65"/>
</dbReference>
<dbReference type="Pfam" id="PF12735">
    <property type="entry name" value="IgD3_Trs65"/>
    <property type="match status" value="1"/>
</dbReference>
<dbReference type="Proteomes" id="UP000320762">
    <property type="component" value="Unassembled WGS sequence"/>
</dbReference>